<dbReference type="STRING" id="377629.TERTU_2373"/>
<evidence type="ECO:0000313" key="3">
    <source>
        <dbReference type="Proteomes" id="UP000009080"/>
    </source>
</evidence>
<keyword evidence="3" id="KW-1185">Reference proteome</keyword>
<sequence length="76" mass="8524">MSMHDQLAALIESLLDIDMEELTADSHFKDLPGWDSVNAMRLIAHIETEFAIKLPIKEYLKAETLADVQTLIARAA</sequence>
<dbReference type="InterPro" id="IPR009081">
    <property type="entry name" value="PP-bd_ACP"/>
</dbReference>
<feature type="domain" description="Carrier" evidence="1">
    <location>
        <begin position="1"/>
        <end position="76"/>
    </location>
</feature>
<dbReference type="Pfam" id="PF00550">
    <property type="entry name" value="PP-binding"/>
    <property type="match status" value="1"/>
</dbReference>
<dbReference type="Gene3D" id="1.10.1200.10">
    <property type="entry name" value="ACP-like"/>
    <property type="match status" value="1"/>
</dbReference>
<dbReference type="OrthoDB" id="9811033at2"/>
<dbReference type="InterPro" id="IPR036736">
    <property type="entry name" value="ACP-like_sf"/>
</dbReference>
<name>C5BKB3_TERTT</name>
<dbReference type="eggNOG" id="COG0236">
    <property type="taxonomic scope" value="Bacteria"/>
</dbReference>
<evidence type="ECO:0000313" key="2">
    <source>
        <dbReference type="EMBL" id="ACR13454.1"/>
    </source>
</evidence>
<organism evidence="2 3">
    <name type="scientific">Teredinibacter turnerae (strain ATCC 39867 / T7901)</name>
    <dbReference type="NCBI Taxonomy" id="377629"/>
    <lineage>
        <taxon>Bacteria</taxon>
        <taxon>Pseudomonadati</taxon>
        <taxon>Pseudomonadota</taxon>
        <taxon>Gammaproteobacteria</taxon>
        <taxon>Cellvibrionales</taxon>
        <taxon>Cellvibrionaceae</taxon>
        <taxon>Teredinibacter</taxon>
    </lineage>
</organism>
<dbReference type="PROSITE" id="PS50075">
    <property type="entry name" value="CARRIER"/>
    <property type="match status" value="1"/>
</dbReference>
<dbReference type="KEGG" id="ttu:TERTU_2373"/>
<dbReference type="EMBL" id="CP001614">
    <property type="protein sequence ID" value="ACR13454.1"/>
    <property type="molecule type" value="Genomic_DNA"/>
</dbReference>
<accession>C5BKB3</accession>
<dbReference type="AlphaFoldDB" id="C5BKB3"/>
<dbReference type="SUPFAM" id="SSF47336">
    <property type="entry name" value="ACP-like"/>
    <property type="match status" value="1"/>
</dbReference>
<dbReference type="Proteomes" id="UP000009080">
    <property type="component" value="Chromosome"/>
</dbReference>
<protein>
    <submittedName>
        <fullName evidence="2">Acyl carrier protein ACP</fullName>
    </submittedName>
</protein>
<gene>
    <name evidence="2" type="ordered locus">TERTU_2373</name>
</gene>
<dbReference type="RefSeq" id="WP_015819568.1">
    <property type="nucleotide sequence ID" value="NC_012997.1"/>
</dbReference>
<proteinExistence type="predicted"/>
<dbReference type="HOGENOM" id="CLU_108696_20_4_6"/>
<evidence type="ECO:0000259" key="1">
    <source>
        <dbReference type="PROSITE" id="PS50075"/>
    </source>
</evidence>
<reference evidence="2 3" key="1">
    <citation type="journal article" date="2009" name="PLoS ONE">
        <title>The complete genome of Teredinibacter turnerae T7901: an intracellular endosymbiont of marine wood-boring bivalves (shipworms).</title>
        <authorList>
            <person name="Yang J.C."/>
            <person name="Madupu R."/>
            <person name="Durkin A.S."/>
            <person name="Ekborg N.A."/>
            <person name="Pedamallu C.S."/>
            <person name="Hostetler J.B."/>
            <person name="Radune D."/>
            <person name="Toms B.S."/>
            <person name="Henrissat B."/>
            <person name="Coutinho P.M."/>
            <person name="Schwarz S."/>
            <person name="Field L."/>
            <person name="Trindade-Silva A.E."/>
            <person name="Soares C.A.G."/>
            <person name="Elshahawi S."/>
            <person name="Hanora A."/>
            <person name="Schmidt E.W."/>
            <person name="Haygood M.G."/>
            <person name="Posfai J."/>
            <person name="Benner J."/>
            <person name="Madinger C."/>
            <person name="Nove J."/>
            <person name="Anton B."/>
            <person name="Chaudhary K."/>
            <person name="Foster J."/>
            <person name="Holman A."/>
            <person name="Kumar S."/>
            <person name="Lessard P.A."/>
            <person name="Luyten Y.A."/>
            <person name="Slatko B."/>
            <person name="Wood N."/>
            <person name="Wu B."/>
            <person name="Teplitski M."/>
            <person name="Mougous J.D."/>
            <person name="Ward N."/>
            <person name="Eisen J.A."/>
            <person name="Badger J.H."/>
            <person name="Distel D.L."/>
        </authorList>
    </citation>
    <scope>NUCLEOTIDE SEQUENCE [LARGE SCALE GENOMIC DNA]</scope>
    <source>
        <strain evidence="3">ATCC 39867 / T7901</strain>
    </source>
</reference>